<evidence type="ECO:0000256" key="3">
    <source>
        <dbReference type="ARBA" id="ARBA00022859"/>
    </source>
</evidence>
<keyword evidence="4" id="KW-0732">Signal</keyword>
<dbReference type="Gene3D" id="2.60.40.2140">
    <property type="entry name" value="Beta-1,3-glucan-recognition protein, N-terminal domain"/>
    <property type="match status" value="1"/>
</dbReference>
<feature type="domain" description="CBM39" evidence="6">
    <location>
        <begin position="26"/>
        <end position="126"/>
    </location>
</feature>
<evidence type="ECO:0000313" key="8">
    <source>
        <dbReference type="Proteomes" id="UP001154078"/>
    </source>
</evidence>
<reference evidence="7" key="1">
    <citation type="submission" date="2021-12" db="EMBL/GenBank/DDBJ databases">
        <authorList>
            <person name="King R."/>
        </authorList>
    </citation>
    <scope>NUCLEOTIDE SEQUENCE</scope>
</reference>
<evidence type="ECO:0000256" key="2">
    <source>
        <dbReference type="ARBA" id="ARBA00022588"/>
    </source>
</evidence>
<dbReference type="PROSITE" id="PS51969">
    <property type="entry name" value="CBM39"/>
    <property type="match status" value="1"/>
</dbReference>
<dbReference type="Proteomes" id="UP001154078">
    <property type="component" value="Chromosome 1"/>
</dbReference>
<dbReference type="AlphaFoldDB" id="A0A9P0F8Y4"/>
<dbReference type="Pfam" id="PF00722">
    <property type="entry name" value="Glyco_hydro_16"/>
    <property type="match status" value="1"/>
</dbReference>
<dbReference type="EMBL" id="OV121132">
    <property type="protein sequence ID" value="CAH0546477.1"/>
    <property type="molecule type" value="Genomic_DNA"/>
</dbReference>
<feature type="signal peptide" evidence="4">
    <location>
        <begin position="1"/>
        <end position="24"/>
    </location>
</feature>
<accession>A0A9P0F8Y4</accession>
<evidence type="ECO:0000259" key="6">
    <source>
        <dbReference type="PROSITE" id="PS51969"/>
    </source>
</evidence>
<dbReference type="Pfam" id="PF15886">
    <property type="entry name" value="CBM39"/>
    <property type="match status" value="1"/>
</dbReference>
<keyword evidence="8" id="KW-1185">Reference proteome</keyword>
<evidence type="ECO:0000259" key="5">
    <source>
        <dbReference type="PROSITE" id="PS51762"/>
    </source>
</evidence>
<dbReference type="GO" id="GO:0004553">
    <property type="term" value="F:hydrolase activity, hydrolyzing O-glycosyl compounds"/>
    <property type="evidence" value="ECO:0007669"/>
    <property type="project" value="InterPro"/>
</dbReference>
<dbReference type="GO" id="GO:0030246">
    <property type="term" value="F:carbohydrate binding"/>
    <property type="evidence" value="ECO:0007669"/>
    <property type="project" value="InterPro"/>
</dbReference>
<dbReference type="PANTHER" id="PTHR10963">
    <property type="entry name" value="GLYCOSYL HYDROLASE-RELATED"/>
    <property type="match status" value="1"/>
</dbReference>
<keyword evidence="3" id="KW-0391">Immunity</keyword>
<dbReference type="PROSITE" id="PS51762">
    <property type="entry name" value="GH16_2"/>
    <property type="match status" value="1"/>
</dbReference>
<dbReference type="InterPro" id="IPR031756">
    <property type="entry name" value="BGBP_N"/>
</dbReference>
<dbReference type="InterPro" id="IPR000757">
    <property type="entry name" value="Beta-glucanase-like"/>
</dbReference>
<dbReference type="SUPFAM" id="SSF49899">
    <property type="entry name" value="Concanavalin A-like lectins/glucanases"/>
    <property type="match status" value="1"/>
</dbReference>
<protein>
    <submittedName>
        <fullName evidence="7">Uncharacterized protein</fullName>
    </submittedName>
</protein>
<feature type="chain" id="PRO_5040334235" evidence="4">
    <location>
        <begin position="25"/>
        <end position="430"/>
    </location>
</feature>
<comment type="similarity">
    <text evidence="1">Belongs to the insect beta-1,3-glucan binding protein family.</text>
</comment>
<dbReference type="InterPro" id="IPR043030">
    <property type="entry name" value="BGBP_N_sf"/>
</dbReference>
<dbReference type="InterPro" id="IPR050546">
    <property type="entry name" value="Glycosyl_Hydrlase_16"/>
</dbReference>
<gene>
    <name evidence="7" type="ORF">MELIAE_LOCUS634</name>
</gene>
<proteinExistence type="inferred from homology"/>
<dbReference type="GO" id="GO:0045087">
    <property type="term" value="P:innate immune response"/>
    <property type="evidence" value="ECO:0007669"/>
    <property type="project" value="UniProtKB-KW"/>
</dbReference>
<keyword evidence="2" id="KW-0399">Innate immunity</keyword>
<evidence type="ECO:0000313" key="7">
    <source>
        <dbReference type="EMBL" id="CAH0546477.1"/>
    </source>
</evidence>
<feature type="domain" description="GH16" evidence="5">
    <location>
        <begin position="120"/>
        <end position="430"/>
    </location>
</feature>
<sequence length="430" mass="48361">MFAIRWNSCTVFSVLIVNLGLVKCEFSVPNLQFEAYEPKGFRVSIPADDGVQLFGFHGNLNKKISQIEPGDLSEDVTRPENSIWSYNNKDQALQVGDTIHYWVFVQHKYLGYRKSGELKVDRLIKPSENQCNAANTLVNGGSKGCINQVIFEDEFGTGIDSNKWTVEHYIPNQGPDYEFVSYQSSACQVIDNKLKITPTVLTKQELGQSLDLKKGCTRSDITECVQKFGAIFLPPIKSGKLTSKFKFTYGTVEIKAKLPTGDWIYPEIYLEMNSNQKERIYIAYARGNKALNFNGENIGGSCLYGGPDESLSFRKFASLQKQKSQKAFTEAIHVYKVSWTPEKIELYVDGAKYGETTLTPAFKNSAQLVLGVGVGGINDFPEGSTSNGYSKPWKNSDRDMFKDFYNQTSNWKSSWTDSSLLVDYVKIRAI</sequence>
<dbReference type="OrthoDB" id="4781at2759"/>
<name>A0A9P0F8Y4_BRAAE</name>
<dbReference type="GO" id="GO:0005975">
    <property type="term" value="P:carbohydrate metabolic process"/>
    <property type="evidence" value="ECO:0007669"/>
    <property type="project" value="InterPro"/>
</dbReference>
<evidence type="ECO:0000256" key="1">
    <source>
        <dbReference type="ARBA" id="ARBA00008781"/>
    </source>
</evidence>
<evidence type="ECO:0000256" key="4">
    <source>
        <dbReference type="SAM" id="SignalP"/>
    </source>
</evidence>
<dbReference type="PANTHER" id="PTHR10963:SF60">
    <property type="entry name" value="GRAM-NEGATIVE BACTERIA-BINDING PROTEIN 1-RELATED"/>
    <property type="match status" value="1"/>
</dbReference>
<dbReference type="Gene3D" id="2.60.120.200">
    <property type="match status" value="1"/>
</dbReference>
<dbReference type="InterPro" id="IPR013320">
    <property type="entry name" value="ConA-like_dom_sf"/>
</dbReference>
<organism evidence="7 8">
    <name type="scientific">Brassicogethes aeneus</name>
    <name type="common">Rape pollen beetle</name>
    <name type="synonym">Meligethes aeneus</name>
    <dbReference type="NCBI Taxonomy" id="1431903"/>
    <lineage>
        <taxon>Eukaryota</taxon>
        <taxon>Metazoa</taxon>
        <taxon>Ecdysozoa</taxon>
        <taxon>Arthropoda</taxon>
        <taxon>Hexapoda</taxon>
        <taxon>Insecta</taxon>
        <taxon>Pterygota</taxon>
        <taxon>Neoptera</taxon>
        <taxon>Endopterygota</taxon>
        <taxon>Coleoptera</taxon>
        <taxon>Polyphaga</taxon>
        <taxon>Cucujiformia</taxon>
        <taxon>Nitidulidae</taxon>
        <taxon>Meligethinae</taxon>
        <taxon>Brassicogethes</taxon>
    </lineage>
</organism>